<feature type="compositionally biased region" description="Basic residues" evidence="2">
    <location>
        <begin position="490"/>
        <end position="503"/>
    </location>
</feature>
<feature type="region of interest" description="Disordered" evidence="2">
    <location>
        <begin position="880"/>
        <end position="909"/>
    </location>
</feature>
<dbReference type="SMART" id="SM00343">
    <property type="entry name" value="ZnF_C2HC"/>
    <property type="match status" value="1"/>
</dbReference>
<feature type="region of interest" description="Disordered" evidence="2">
    <location>
        <begin position="1719"/>
        <end position="1819"/>
    </location>
</feature>
<keyword evidence="6" id="KW-1185">Reference proteome</keyword>
<evidence type="ECO:0000256" key="2">
    <source>
        <dbReference type="SAM" id="MobiDB-lite"/>
    </source>
</evidence>
<feature type="compositionally biased region" description="Polar residues" evidence="2">
    <location>
        <begin position="53"/>
        <end position="99"/>
    </location>
</feature>
<feature type="domain" description="CCHC-type" evidence="3">
    <location>
        <begin position="531"/>
        <end position="546"/>
    </location>
</feature>
<feature type="compositionally biased region" description="Acidic residues" evidence="2">
    <location>
        <begin position="405"/>
        <end position="430"/>
    </location>
</feature>
<gene>
    <name evidence="5" type="ORF">CCMP2556_LOCUS28598</name>
</gene>
<evidence type="ECO:0000256" key="1">
    <source>
        <dbReference type="PROSITE-ProRule" id="PRU00047"/>
    </source>
</evidence>
<dbReference type="InterPro" id="IPR036875">
    <property type="entry name" value="Znf_CCHC_sf"/>
</dbReference>
<feature type="compositionally biased region" description="Basic and acidic residues" evidence="2">
    <location>
        <begin position="1730"/>
        <end position="1740"/>
    </location>
</feature>
<feature type="region of interest" description="Disordered" evidence="2">
    <location>
        <begin position="973"/>
        <end position="1050"/>
    </location>
</feature>
<comment type="caution">
    <text evidence="5">The sequence shown here is derived from an EMBL/GenBank/DDBJ whole genome shotgun (WGS) entry which is preliminary data.</text>
</comment>
<reference evidence="5 6" key="1">
    <citation type="submission" date="2024-02" db="EMBL/GenBank/DDBJ databases">
        <authorList>
            <person name="Chen Y."/>
            <person name="Shah S."/>
            <person name="Dougan E. K."/>
            <person name="Thang M."/>
            <person name="Chan C."/>
        </authorList>
    </citation>
    <scope>NUCLEOTIDE SEQUENCE [LARGE SCALE GENOMIC DNA]</scope>
</reference>
<keyword evidence="1" id="KW-0862">Zinc</keyword>
<sequence length="2570" mass="285515">MDPWLGMDPWRNFRGMSQGGLRPPPPSTGDASSRASGVFGQGHSGLAQPAFSGMQSQPRVPGNTSLGTPGTTPSAAGNFATSSSPVATPGMSPTPQMSHAASFSGSFSQPFSFAPNPQGTTGLGMGAPPTFGVEPQRGHVAHTAPNLGAGAPVTGPLNAANLWHQLDATAAPPSAPSISSAFEMLGKPVHRPAATTVDPQETMMKALTAALSGDRKNLPSWSGDIATLRPWLRQLMLWEVDNNVPKHKWGLKLMQAFGEQSPPRRIAETIDLAILTSESGYSAILSAIMVKYGPYLEAAGPASIETFFYGTERNRNENLSTYIAAKEVALQELESHLGEKLPSRIAGRILLKHANLSDAQKEAMAVRYNALLSFGQAAAALRPLDRPDALVQKVTKTYLTAQDYGGDEDDEEEELLPADAEEPEDEEGPESDGQGNMTFLMFDPQEEYTEEEATYIWAYNSACKDVRRELQARRKGRQFFKKGNTPPVQKKGKNKGFQRRGFGKGRNSAGGAGRGRGQARGAPDELLARTKCFSCGGLGHMSRDCPHQETPQTFFAHSGSSSQSRIYAVNVKAEVQRQLDVFAGARTDDCEGVVDTAAEEAIIGSSAMSRLRAALAKFGLQPIPAEGTTATCAGIGGSATICGVFDVPVGIARTNGLLRVTEIADAGAFETPFLLPISYIELVGGVIDTGKNTFSIRGGKKTPMRRLPSGHRTISVLEFNGKWRLPEQLAKELTSSSSTNPFSLPKANSGEKLQQRPGVAVWLKRGDDLVYMGSLSSRTTLVHPHEAASSVVAASALQMVVQLWLLVQAHHNFPKAEMQTRITQWLVQADQEAPTAGRRKTSSQKLMGAWKRMTQLIMTMIFNTIKQSAMDHSLSRNKQYQVATASPTEAESKSKKTIGDGKVRRGIGRPLRRSNACKTWHCEPSKCAHDEDKLSRVVDMLVHSDKSYPAKLPPPKYRSDLPTLVVQELTAEEMTPSSVPPDYSNQTRTPSWLASPVQETPELPVDSMAGARTSGPMKARSPSPDRRRRMTSGVRPAQHRTKSRHQETMEREHLTEQYEIHSSSSSVPSLLDDVQVASANLHWLGSQVELDDPSDTSASNSLLGLSRSTTATFALNASLSELGRTDFEGAPKTLDRKDRQCIVYHAVRYLDHVGEVYSPPRVCEEARRQGLRAKLSLDLTNGWDFRLAAHRKKAKELVRKHRPAVLLLSPPCRTFSPLRKLSNFKRPYWQVVEEEAEGNVHMDYSVELAEEQANEGSARDAAIYTPSFVKALVSGIKAALGHSALKPKENHRQWYQWGQSLGHIAREEAYDLVELEREIEDGNHAMSWPTAVGEERDEEEEDDAVSDLRRQLRTFEDNPRLQEAMEKVETFENVGVGAFALDPKLRKEVHRVHQNLGHPPREIFLRALRNSGVRDDILSWTKEHFRCSTCEARPRPSPARPGHLMRALEFNQVVGIDLCFLEAYGQQNIILNMLCWGTNFQQASLCRDKSADEVLNVFMNEWIKHYGPPVLLVMDRGKEFDNFKFQELVGGQGTALHYTDPESPWQNSRTERGTGSLQCKESSASRYGYLLPSWLRMDRELTAAAASHPLHRAWEIREAAMKEWMKKQDQGALKRALKANSRTADLKDLRPGTWVYVFRDSPSYRGWVGPGVLISPDVHDRSLWVSMRGRLWKAAREQLRPATPEEELGAELVVELTREMLDKLHKKEGHNQIAYQDVTAETFPSEEDLETSRRHLRISELDNTADGIADDEYSPSLPMERETTNDSAQHPEGEADVDMELDSEGTTTTPPQLSQPPSRRVSVRTDHNEDAPLLPPIAEGYEPKQTEHRSMEMAPGEPATSAPRTTIRVDEGPHGTMQFGPAPSNARNRYTPYQEVPETPPVGYTPPARRATMPFPFDGAQPSLPPPPGASFYIEVVDFDKDEDLKQLGSKTPFIGATWKFNREQGRRILLPRARSHGTFSSSQAEASFCANDRCMYVSKAKSSFGQIEFSKLPEEEKVKFRKARIKEVDSLIKNKAVRVLSIEDSIAFEEQWPEQVINSRFVDRFKPKDVSPEKIENYKKKAIDEGHLEAIALEEDQQNPKSRLCVIGWEDPQIMEVERSAPTPLSTSLHCCLQMAASRRWTTRVRDVKTAFLQALPTTRKKKLAIRQPRDEHLEGYDPRQLLLLETEVYGLVSGPSWWRRSLLKLATETLGYEVNKYDRCILTLPAPGPGNPPTMGFMVIEVDDIAEAGGPEHQKLMQRMEGLLTFGKVDNLQSENGSNYAGRRLKQRKDFSFELDMDEFIYTRLQPIPMTRKVLKKDAAQFPLTETEKSQLRGLIASLNWLAREGRPDAASAASILASSFPEPKAMHLLAANDVVRHVKTYPIKLVIHAIEESRLRNLLISDSAFDTSGQERSQHGWLMGFTNDKLNVGEEAPVSLMQWRSKRLRRKAASSLLCEAISMSAATGALERQDAFMESIRFSHFQPRSRQRSEDEKLAAMGKATVIASESESYLDPHSIVVMDAKSLYDALNSDQSHGEDERRPIDFELKLNKRSFSVASSRLARLAGSMEVRYAAGEKAMPEECDFHAF</sequence>
<evidence type="ECO:0000313" key="6">
    <source>
        <dbReference type="Proteomes" id="UP001642484"/>
    </source>
</evidence>
<dbReference type="Pfam" id="PF00098">
    <property type="entry name" value="zf-CCHC"/>
    <property type="match status" value="1"/>
</dbReference>
<evidence type="ECO:0000259" key="3">
    <source>
        <dbReference type="PROSITE" id="PS50158"/>
    </source>
</evidence>
<feature type="domain" description="Integrase catalytic" evidence="4">
    <location>
        <begin position="1437"/>
        <end position="1558"/>
    </location>
</feature>
<dbReference type="InterPro" id="IPR036397">
    <property type="entry name" value="RNaseH_sf"/>
</dbReference>
<dbReference type="Gene3D" id="4.10.60.10">
    <property type="entry name" value="Zinc finger, CCHC-type"/>
    <property type="match status" value="1"/>
</dbReference>
<feature type="compositionally biased region" description="Polar residues" evidence="2">
    <location>
        <begin position="880"/>
        <end position="889"/>
    </location>
</feature>
<feature type="compositionally biased region" description="Gly residues" evidence="2">
    <location>
        <begin position="508"/>
        <end position="518"/>
    </location>
</feature>
<keyword evidence="1" id="KW-0479">Metal-binding</keyword>
<organism evidence="5 6">
    <name type="scientific">Durusdinium trenchii</name>
    <dbReference type="NCBI Taxonomy" id="1381693"/>
    <lineage>
        <taxon>Eukaryota</taxon>
        <taxon>Sar</taxon>
        <taxon>Alveolata</taxon>
        <taxon>Dinophyceae</taxon>
        <taxon>Suessiales</taxon>
        <taxon>Symbiodiniaceae</taxon>
        <taxon>Durusdinium</taxon>
    </lineage>
</organism>
<dbReference type="Proteomes" id="UP001642484">
    <property type="component" value="Unassembled WGS sequence"/>
</dbReference>
<feature type="region of interest" description="Disordered" evidence="2">
    <location>
        <begin position="1"/>
        <end position="103"/>
    </location>
</feature>
<protein>
    <submittedName>
        <fullName evidence="5">Uncharacterized protein</fullName>
    </submittedName>
</protein>
<dbReference type="Gene3D" id="3.30.420.10">
    <property type="entry name" value="Ribonuclease H-like superfamily/Ribonuclease H"/>
    <property type="match status" value="1"/>
</dbReference>
<dbReference type="SUPFAM" id="SSF57756">
    <property type="entry name" value="Retrovirus zinc finger-like domains"/>
    <property type="match status" value="1"/>
</dbReference>
<feature type="region of interest" description="Disordered" evidence="2">
    <location>
        <begin position="480"/>
        <end position="522"/>
    </location>
</feature>
<dbReference type="PROSITE" id="PS50994">
    <property type="entry name" value="INTEGRASE"/>
    <property type="match status" value="1"/>
</dbReference>
<feature type="compositionally biased region" description="Basic and acidic residues" evidence="2">
    <location>
        <begin position="890"/>
        <end position="903"/>
    </location>
</feature>
<feature type="region of interest" description="Disordered" evidence="2">
    <location>
        <begin position="401"/>
        <end position="438"/>
    </location>
</feature>
<feature type="region of interest" description="Disordered" evidence="2">
    <location>
        <begin position="127"/>
        <end position="147"/>
    </location>
</feature>
<dbReference type="InterPro" id="IPR001584">
    <property type="entry name" value="Integrase_cat-core"/>
</dbReference>
<dbReference type="SUPFAM" id="SSF53098">
    <property type="entry name" value="Ribonuclease H-like"/>
    <property type="match status" value="1"/>
</dbReference>
<keyword evidence="1" id="KW-0863">Zinc-finger</keyword>
<feature type="compositionally biased region" description="Acidic residues" evidence="2">
    <location>
        <begin position="1774"/>
        <end position="1783"/>
    </location>
</feature>
<dbReference type="InterPro" id="IPR012337">
    <property type="entry name" value="RNaseH-like_sf"/>
</dbReference>
<evidence type="ECO:0000259" key="4">
    <source>
        <dbReference type="PROSITE" id="PS50994"/>
    </source>
</evidence>
<feature type="compositionally biased region" description="Polar residues" evidence="2">
    <location>
        <begin position="983"/>
        <end position="992"/>
    </location>
</feature>
<feature type="compositionally biased region" description="Low complexity" evidence="2">
    <location>
        <begin position="1786"/>
        <end position="1798"/>
    </location>
</feature>
<name>A0ABP0N2L4_9DINO</name>
<evidence type="ECO:0000313" key="5">
    <source>
        <dbReference type="EMBL" id="CAK9058030.1"/>
    </source>
</evidence>
<proteinExistence type="predicted"/>
<accession>A0ABP0N2L4</accession>
<dbReference type="InterPro" id="IPR001878">
    <property type="entry name" value="Znf_CCHC"/>
</dbReference>
<dbReference type="PROSITE" id="PS50158">
    <property type="entry name" value="ZF_CCHC"/>
    <property type="match status" value="1"/>
</dbReference>
<dbReference type="EMBL" id="CAXAMN010021328">
    <property type="protein sequence ID" value="CAK9058030.1"/>
    <property type="molecule type" value="Genomic_DNA"/>
</dbReference>
<feature type="compositionally biased region" description="Basic and acidic residues" evidence="2">
    <location>
        <begin position="1759"/>
        <end position="1773"/>
    </location>
</feature>